<dbReference type="InterPro" id="IPR001048">
    <property type="entry name" value="Asp/Glu/Uridylate_kinase"/>
</dbReference>
<dbReference type="EC" id="2.7.2.8" evidence="9"/>
<dbReference type="InterPro" id="IPR041727">
    <property type="entry name" value="NAGK-C"/>
</dbReference>
<dbReference type="UniPathway" id="UPA00068">
    <property type="reaction ID" value="UER00107"/>
</dbReference>
<feature type="binding site" evidence="9">
    <location>
        <position position="187"/>
    </location>
    <ligand>
        <name>substrate</name>
    </ligand>
</feature>
<evidence type="ECO:0000256" key="1">
    <source>
        <dbReference type="ARBA" id="ARBA00004828"/>
    </source>
</evidence>
<keyword evidence="6 9" id="KW-0418">Kinase</keyword>
<dbReference type="PRINTS" id="PR00474">
    <property type="entry name" value="GLU5KINASE"/>
</dbReference>
<evidence type="ECO:0000256" key="2">
    <source>
        <dbReference type="ARBA" id="ARBA00022571"/>
    </source>
</evidence>
<evidence type="ECO:0000256" key="7">
    <source>
        <dbReference type="ARBA" id="ARBA00022840"/>
    </source>
</evidence>
<dbReference type="SUPFAM" id="SSF53633">
    <property type="entry name" value="Carbamate kinase-like"/>
    <property type="match status" value="1"/>
</dbReference>
<keyword evidence="3 9" id="KW-0028">Amino-acid biosynthesis</keyword>
<keyword evidence="5 9" id="KW-0547">Nucleotide-binding</keyword>
<accession>A0A537LKZ4</accession>
<evidence type="ECO:0000313" key="11">
    <source>
        <dbReference type="EMBL" id="TMJ08674.1"/>
    </source>
</evidence>
<comment type="similarity">
    <text evidence="9">Belongs to the acetylglutamate kinase family. ArgB subfamily.</text>
</comment>
<evidence type="ECO:0000256" key="9">
    <source>
        <dbReference type="HAMAP-Rule" id="MF_00082"/>
    </source>
</evidence>
<dbReference type="Proteomes" id="UP000315217">
    <property type="component" value="Unassembled WGS sequence"/>
</dbReference>
<proteinExistence type="inferred from homology"/>
<dbReference type="GO" id="GO:0003991">
    <property type="term" value="F:acetylglutamate kinase activity"/>
    <property type="evidence" value="ECO:0007669"/>
    <property type="project" value="UniProtKB-UniRule"/>
</dbReference>
<evidence type="ECO:0000259" key="10">
    <source>
        <dbReference type="Pfam" id="PF00696"/>
    </source>
</evidence>
<feature type="site" description="Transition state stabilizer" evidence="9">
    <location>
        <position position="33"/>
    </location>
</feature>
<dbReference type="PANTHER" id="PTHR23342:SF0">
    <property type="entry name" value="N-ACETYLGLUTAMATE SYNTHASE, MITOCHONDRIAL"/>
    <property type="match status" value="1"/>
</dbReference>
<evidence type="ECO:0000256" key="3">
    <source>
        <dbReference type="ARBA" id="ARBA00022605"/>
    </source>
</evidence>
<feature type="site" description="Transition state stabilizer" evidence="9">
    <location>
        <position position="249"/>
    </location>
</feature>
<dbReference type="NCBIfam" id="TIGR00761">
    <property type="entry name" value="argB"/>
    <property type="match status" value="1"/>
</dbReference>
<dbReference type="Pfam" id="PF00696">
    <property type="entry name" value="AA_kinase"/>
    <property type="match status" value="1"/>
</dbReference>
<organism evidence="11 12">
    <name type="scientific">Candidatus Segetimicrobium genomatis</name>
    <dbReference type="NCBI Taxonomy" id="2569760"/>
    <lineage>
        <taxon>Bacteria</taxon>
        <taxon>Bacillati</taxon>
        <taxon>Candidatus Sysuimicrobiota</taxon>
        <taxon>Candidatus Sysuimicrobiia</taxon>
        <taxon>Candidatus Sysuimicrobiales</taxon>
        <taxon>Candidatus Segetimicrobiaceae</taxon>
        <taxon>Candidatus Segetimicrobium</taxon>
    </lineage>
</organism>
<evidence type="ECO:0000313" key="12">
    <source>
        <dbReference type="Proteomes" id="UP000315217"/>
    </source>
</evidence>
<evidence type="ECO:0000256" key="8">
    <source>
        <dbReference type="ARBA" id="ARBA00048141"/>
    </source>
</evidence>
<gene>
    <name evidence="9 11" type="primary">argB</name>
    <name evidence="11" type="ORF">E6G98_11515</name>
</gene>
<keyword evidence="7 9" id="KW-0067">ATP-binding</keyword>
<dbReference type="GO" id="GO:0005737">
    <property type="term" value="C:cytoplasm"/>
    <property type="evidence" value="ECO:0007669"/>
    <property type="project" value="UniProtKB-SubCell"/>
</dbReference>
<dbReference type="FunFam" id="3.40.1160.10:FF:000004">
    <property type="entry name" value="Acetylglutamate kinase"/>
    <property type="match status" value="1"/>
</dbReference>
<sequence>MAVETRAAIDLGASLAQALRYVNAWKSKTVVVKYGGSVMTSGVGRADGDTVIDDLVLLKGAGVDPVLVHGGGPEITRMLERLGKASRFIDGLRVTDEETMEVVEMVLAGRTNKQLVSLITAAGGAAVGISGKDGKVFVARKLDGPEDLGQVGEVESVDTTVVRLLSTHGFVPVIASIGIGQDGESLNLNADHAAGALAAALGASKFILLTDVPGILPGAVGGQPISTLRAEEARHLINDGVVSQGMIPKVEACLAALASGVPTAHIVGGREPHALLVELFTEEGVGTMITP</sequence>
<evidence type="ECO:0000256" key="6">
    <source>
        <dbReference type="ARBA" id="ARBA00022777"/>
    </source>
</evidence>
<dbReference type="HAMAP" id="MF_00082">
    <property type="entry name" value="ArgB"/>
    <property type="match status" value="1"/>
</dbReference>
<dbReference type="Gene3D" id="3.40.1160.10">
    <property type="entry name" value="Acetylglutamate kinase-like"/>
    <property type="match status" value="1"/>
</dbReference>
<evidence type="ECO:0000256" key="5">
    <source>
        <dbReference type="ARBA" id="ARBA00022741"/>
    </source>
</evidence>
<dbReference type="InterPro" id="IPR001057">
    <property type="entry name" value="Glu/AcGlu_kinase"/>
</dbReference>
<dbReference type="AlphaFoldDB" id="A0A537LKZ4"/>
<dbReference type="InterPro" id="IPR037528">
    <property type="entry name" value="ArgB"/>
</dbReference>
<evidence type="ECO:0000256" key="4">
    <source>
        <dbReference type="ARBA" id="ARBA00022679"/>
    </source>
</evidence>
<comment type="caution">
    <text evidence="11">The sequence shown here is derived from an EMBL/GenBank/DDBJ whole genome shotgun (WGS) entry which is preliminary data.</text>
</comment>
<comment type="catalytic activity">
    <reaction evidence="8 9">
        <text>N-acetyl-L-glutamate + ATP = N-acetyl-L-glutamyl 5-phosphate + ADP</text>
        <dbReference type="Rhea" id="RHEA:14629"/>
        <dbReference type="ChEBI" id="CHEBI:30616"/>
        <dbReference type="ChEBI" id="CHEBI:44337"/>
        <dbReference type="ChEBI" id="CHEBI:57936"/>
        <dbReference type="ChEBI" id="CHEBI:456216"/>
        <dbReference type="EC" id="2.7.2.8"/>
    </reaction>
</comment>
<dbReference type="PANTHER" id="PTHR23342">
    <property type="entry name" value="N-ACETYLGLUTAMATE SYNTHASE"/>
    <property type="match status" value="1"/>
</dbReference>
<dbReference type="GO" id="GO:0005524">
    <property type="term" value="F:ATP binding"/>
    <property type="evidence" value="ECO:0007669"/>
    <property type="project" value="UniProtKB-UniRule"/>
</dbReference>
<keyword evidence="9" id="KW-0963">Cytoplasm</keyword>
<dbReference type="InterPro" id="IPR004662">
    <property type="entry name" value="AcgluKinase_fam"/>
</dbReference>
<comment type="subcellular location">
    <subcellularLocation>
        <location evidence="9">Cytoplasm</location>
    </subcellularLocation>
</comment>
<dbReference type="GO" id="GO:0042450">
    <property type="term" value="P:L-arginine biosynthetic process via ornithine"/>
    <property type="evidence" value="ECO:0007669"/>
    <property type="project" value="UniProtKB-UniRule"/>
</dbReference>
<dbReference type="EMBL" id="VBAI01000183">
    <property type="protein sequence ID" value="TMJ08674.1"/>
    <property type="molecule type" value="Genomic_DNA"/>
</dbReference>
<feature type="binding site" evidence="9">
    <location>
        <position position="93"/>
    </location>
    <ligand>
        <name>substrate</name>
    </ligand>
</feature>
<keyword evidence="4 9" id="KW-0808">Transferase</keyword>
<dbReference type="PIRSF" id="PIRSF000728">
    <property type="entry name" value="NAGK"/>
    <property type="match status" value="1"/>
</dbReference>
<comment type="function">
    <text evidence="9">Catalyzes the ATP-dependent phosphorylation of N-acetyl-L-glutamate.</text>
</comment>
<name>A0A537LKZ4_9BACT</name>
<protein>
    <recommendedName>
        <fullName evidence="9">Acetylglutamate kinase</fullName>
        <ecNumber evidence="9">2.7.2.8</ecNumber>
    </recommendedName>
    <alternativeName>
        <fullName evidence="9">N-acetyl-L-glutamate 5-phosphotransferase</fullName>
    </alternativeName>
    <alternativeName>
        <fullName evidence="9">NAG kinase</fullName>
        <shortName evidence="9">NAGK</shortName>
    </alternativeName>
</protein>
<dbReference type="InterPro" id="IPR036393">
    <property type="entry name" value="AceGlu_kinase-like_sf"/>
</dbReference>
<reference evidence="11 12" key="1">
    <citation type="journal article" date="2019" name="Nat. Microbiol.">
        <title>Mediterranean grassland soil C-N compound turnover is dependent on rainfall and depth, and is mediated by genomically divergent microorganisms.</title>
        <authorList>
            <person name="Diamond S."/>
            <person name="Andeer P.F."/>
            <person name="Li Z."/>
            <person name="Crits-Christoph A."/>
            <person name="Burstein D."/>
            <person name="Anantharaman K."/>
            <person name="Lane K.R."/>
            <person name="Thomas B.C."/>
            <person name="Pan C."/>
            <person name="Northen T.R."/>
            <person name="Banfield J.F."/>
        </authorList>
    </citation>
    <scope>NUCLEOTIDE SEQUENCE [LARGE SCALE GENOMIC DNA]</scope>
    <source>
        <strain evidence="11">NP_1</strain>
    </source>
</reference>
<feature type="domain" description="Aspartate/glutamate/uridylate kinase" evidence="10">
    <location>
        <begin position="28"/>
        <end position="267"/>
    </location>
</feature>
<dbReference type="CDD" id="cd04250">
    <property type="entry name" value="AAK_NAGK-C"/>
    <property type="match status" value="1"/>
</dbReference>
<keyword evidence="2 9" id="KW-0055">Arginine biosynthesis</keyword>
<comment type="pathway">
    <text evidence="1 9">Amino-acid biosynthesis; L-arginine biosynthesis; N(2)-acetyl-L-ornithine from L-glutamate: step 2/4.</text>
</comment>
<feature type="binding site" evidence="9">
    <location>
        <begin position="71"/>
        <end position="72"/>
    </location>
    <ligand>
        <name>substrate</name>
    </ligand>
</feature>